<gene>
    <name evidence="3" type="ORF">EEDITHA_LOCUS1563</name>
</gene>
<dbReference type="PANTHER" id="PTHR16166:SF146">
    <property type="entry name" value="VACUOLAR PROTEIN SORTING-ASSOCIATED PROTEIN 13A-LIKE ISOFORM X1"/>
    <property type="match status" value="1"/>
</dbReference>
<feature type="domain" description="Intermembrane lipid transfer protein VPS13-like C-terminal" evidence="2">
    <location>
        <begin position="745"/>
        <end position="861"/>
    </location>
</feature>
<dbReference type="EMBL" id="CAKOGL010000003">
    <property type="protein sequence ID" value="CAH2085046.1"/>
    <property type="molecule type" value="Genomic_DNA"/>
</dbReference>
<evidence type="ECO:0000313" key="4">
    <source>
        <dbReference type="Proteomes" id="UP001153954"/>
    </source>
</evidence>
<dbReference type="PANTHER" id="PTHR16166">
    <property type="entry name" value="VACUOLAR PROTEIN SORTING-ASSOCIATED PROTEIN VPS13"/>
    <property type="match status" value="1"/>
</dbReference>
<dbReference type="Proteomes" id="UP001153954">
    <property type="component" value="Unassembled WGS sequence"/>
</dbReference>
<name>A0AAU9TDZ6_EUPED</name>
<evidence type="ECO:0000313" key="3">
    <source>
        <dbReference type="EMBL" id="CAH2085046.1"/>
    </source>
</evidence>
<dbReference type="GO" id="GO:0006623">
    <property type="term" value="P:protein targeting to vacuole"/>
    <property type="evidence" value="ECO:0007669"/>
    <property type="project" value="TreeGrafter"/>
</dbReference>
<dbReference type="AlphaFoldDB" id="A0AAU9TDZ6"/>
<feature type="region of interest" description="Disordered" evidence="1">
    <location>
        <begin position="171"/>
        <end position="197"/>
    </location>
</feature>
<evidence type="ECO:0000256" key="1">
    <source>
        <dbReference type="SAM" id="MobiDB-lite"/>
    </source>
</evidence>
<reference evidence="3" key="1">
    <citation type="submission" date="2022-03" db="EMBL/GenBank/DDBJ databases">
        <authorList>
            <person name="Tunstrom K."/>
        </authorList>
    </citation>
    <scope>NUCLEOTIDE SEQUENCE</scope>
</reference>
<comment type="caution">
    <text evidence="3">The sequence shown here is derived from an EMBL/GenBank/DDBJ whole genome shotgun (WGS) entry which is preliminary data.</text>
</comment>
<accession>A0AAU9TDZ6</accession>
<protein>
    <recommendedName>
        <fullName evidence="2">Intermembrane lipid transfer protein VPS13-like C-terminal domain-containing protein</fullName>
    </recommendedName>
</protein>
<organism evidence="3 4">
    <name type="scientific">Euphydryas editha</name>
    <name type="common">Edith's checkerspot</name>
    <dbReference type="NCBI Taxonomy" id="104508"/>
    <lineage>
        <taxon>Eukaryota</taxon>
        <taxon>Metazoa</taxon>
        <taxon>Ecdysozoa</taxon>
        <taxon>Arthropoda</taxon>
        <taxon>Hexapoda</taxon>
        <taxon>Insecta</taxon>
        <taxon>Pterygota</taxon>
        <taxon>Neoptera</taxon>
        <taxon>Endopterygota</taxon>
        <taxon>Lepidoptera</taxon>
        <taxon>Glossata</taxon>
        <taxon>Ditrysia</taxon>
        <taxon>Papilionoidea</taxon>
        <taxon>Nymphalidae</taxon>
        <taxon>Nymphalinae</taxon>
        <taxon>Euphydryas</taxon>
    </lineage>
</organism>
<keyword evidence="4" id="KW-1185">Reference proteome</keyword>
<dbReference type="InterPro" id="IPR056748">
    <property type="entry name" value="VPS13-like_C"/>
</dbReference>
<dbReference type="Pfam" id="PF25037">
    <property type="entry name" value="VPS13_C"/>
    <property type="match status" value="1"/>
</dbReference>
<sequence>MTFRCKHDAVALEKYYLCRICRTVYQRLHYDYFRILYNNTRVMHKIMSAICVDVTGGTDLPFTITFKPYSPGDAPVRIDNLCDDLFLKLHQVDSGQVALLSPFQSMLHTWDDPVKERKLIWNIYNNKGKGFLADFSQDGFGEEKVSFHSVKHSTLVATNSVTSKLSSTLKRLTPKSPEPCTSSSDDSDSAEVPEIHTKTKKMRKDKVIVYWISFMDGYQRVFALAQDERIAYQYKMRINSERSNYEVYLSLASVSLSVCVQTSNGVKELSYISVTDSLPRWEVNVGNKWKQLATDVTAWIEEKYQTEQKKSQLKEYLHIDLEKMQMTKPFFSELRRSYSPGMWIQFRKSDTNTYCHLKLQRLQVDNQLHEAVFPSVLYPAPLPPHLRSRDIKPCIEIVTLKQFRPNINQDVYKYFKVLIQEYCVNLDRGFVNHVFDILNHWKMEEKPAVRLRADLALVHMPLPVIAMRSQTSSQKDVVFEFVHLSPIKLVLNLSSRGYSNENVDSPTRSRYGNQRENRPKLFNSDLLEYLFNSWGSSLCDMKDVVIRMSYLELRNAPITMSSLLDTACRHYRLQLVQQFYVLVLGLNILGNPYSYIGDFSKELKNFYEPCVGSAISRRVSDTALSLLKGAARLLGCASDANAPDVFEDAPKLRPPKRITGDVGVVVNDLPQAVIEGNNNNPASVALAVTGLIARPSFDEEFAIVKHVCREGARAALWRRCGADGAEAALRACERRAAGRLVARRRLPRHCSEVEGVRTYSAWEARGAALLGALARGHYADTDEHIAHAHLAPASPSTVLVTTKHIFVVRAGARGWRVEWAVRLDQLIGPPRVTDGALVLNIKQDEMVDYFSTDEKVIEIPDPQVLSWLQSRIECALIHALEDKRCPEQ</sequence>
<proteinExistence type="predicted"/>
<dbReference type="GO" id="GO:0045053">
    <property type="term" value="P:protein retention in Golgi apparatus"/>
    <property type="evidence" value="ECO:0007669"/>
    <property type="project" value="TreeGrafter"/>
</dbReference>
<dbReference type="InterPro" id="IPR026847">
    <property type="entry name" value="VPS13"/>
</dbReference>
<evidence type="ECO:0000259" key="2">
    <source>
        <dbReference type="Pfam" id="PF25037"/>
    </source>
</evidence>